<evidence type="ECO:0000313" key="2">
    <source>
        <dbReference type="EMBL" id="GAA2872408.1"/>
    </source>
</evidence>
<feature type="transmembrane region" description="Helical" evidence="1">
    <location>
        <begin position="20"/>
        <end position="41"/>
    </location>
</feature>
<organism evidence="2 3">
    <name type="scientific">Streptosporangium fragile</name>
    <dbReference type="NCBI Taxonomy" id="46186"/>
    <lineage>
        <taxon>Bacteria</taxon>
        <taxon>Bacillati</taxon>
        <taxon>Actinomycetota</taxon>
        <taxon>Actinomycetes</taxon>
        <taxon>Streptosporangiales</taxon>
        <taxon>Streptosporangiaceae</taxon>
        <taxon>Streptosporangium</taxon>
    </lineage>
</organism>
<keyword evidence="1" id="KW-0812">Transmembrane</keyword>
<evidence type="ECO:0000256" key="1">
    <source>
        <dbReference type="SAM" id="Phobius"/>
    </source>
</evidence>
<protein>
    <submittedName>
        <fullName evidence="2">Uncharacterized protein</fullName>
    </submittedName>
</protein>
<keyword evidence="1" id="KW-0472">Membrane</keyword>
<keyword evidence="1" id="KW-1133">Transmembrane helix</keyword>
<feature type="transmembrane region" description="Helical" evidence="1">
    <location>
        <begin position="163"/>
        <end position="184"/>
    </location>
</feature>
<reference evidence="2 3" key="1">
    <citation type="journal article" date="2019" name="Int. J. Syst. Evol. Microbiol.">
        <title>The Global Catalogue of Microorganisms (GCM) 10K type strain sequencing project: providing services to taxonomists for standard genome sequencing and annotation.</title>
        <authorList>
            <consortium name="The Broad Institute Genomics Platform"/>
            <consortium name="The Broad Institute Genome Sequencing Center for Infectious Disease"/>
            <person name="Wu L."/>
            <person name="Ma J."/>
        </authorList>
    </citation>
    <scope>NUCLEOTIDE SEQUENCE [LARGE SCALE GENOMIC DNA]</scope>
    <source>
        <strain evidence="2 3">JCM 6242</strain>
    </source>
</reference>
<dbReference type="RefSeq" id="WP_344972153.1">
    <property type="nucleotide sequence ID" value="NZ_BAAAVI010000021.1"/>
</dbReference>
<accession>A0ABN3VXY8</accession>
<evidence type="ECO:0000313" key="3">
    <source>
        <dbReference type="Proteomes" id="UP001500831"/>
    </source>
</evidence>
<feature type="transmembrane region" description="Helical" evidence="1">
    <location>
        <begin position="53"/>
        <end position="78"/>
    </location>
</feature>
<comment type="caution">
    <text evidence="2">The sequence shown here is derived from an EMBL/GenBank/DDBJ whole genome shotgun (WGS) entry which is preliminary data.</text>
</comment>
<dbReference type="Proteomes" id="UP001500831">
    <property type="component" value="Unassembled WGS sequence"/>
</dbReference>
<name>A0ABN3VXY8_9ACTN</name>
<sequence length="224" mass="23052">MTTRPHIDPVRPEPATTRQVVLRTAALTFVPALLAMTGLLHPHHLTPDTAERWVTLHLLLLPVFPLLAASLLVLLRGLKSPWVTVARTGSYVYAIFYTSLDAIAGIAYGTLVANKDDPATLTRAGAAIDVVGGALGLIGSVGFLLASVATTMALASRHGGRRVAAGGTILIIASVMWLGSHIYWPEGVITVLGLGLGIGLLNVASSGGTPADAGTGSPIASSRG</sequence>
<feature type="transmembrane region" description="Helical" evidence="1">
    <location>
        <begin position="131"/>
        <end position="156"/>
    </location>
</feature>
<gene>
    <name evidence="2" type="ORF">GCM10010517_32760</name>
</gene>
<keyword evidence="3" id="KW-1185">Reference proteome</keyword>
<proteinExistence type="predicted"/>
<feature type="transmembrane region" description="Helical" evidence="1">
    <location>
        <begin position="90"/>
        <end position="111"/>
    </location>
</feature>
<dbReference type="EMBL" id="BAAAVI010000021">
    <property type="protein sequence ID" value="GAA2872408.1"/>
    <property type="molecule type" value="Genomic_DNA"/>
</dbReference>